<comment type="caution">
    <text evidence="1">The sequence shown here is derived from an EMBL/GenBank/DDBJ whole genome shotgun (WGS) entry which is preliminary data.</text>
</comment>
<dbReference type="AlphaFoldDB" id="A0A9D3U9F7"/>
<protein>
    <submittedName>
        <fullName evidence="1">Uncharacterized protein</fullName>
    </submittedName>
</protein>
<name>A0A9D3U9F7_9ROSI</name>
<reference evidence="1 2" key="1">
    <citation type="journal article" date="2021" name="Plant Biotechnol. J.">
        <title>Multi-omics assisted identification of the key and species-specific regulatory components of drought-tolerant mechanisms in Gossypium stocksii.</title>
        <authorList>
            <person name="Yu D."/>
            <person name="Ke L."/>
            <person name="Zhang D."/>
            <person name="Wu Y."/>
            <person name="Sun Y."/>
            <person name="Mei J."/>
            <person name="Sun J."/>
            <person name="Sun Y."/>
        </authorList>
    </citation>
    <scope>NUCLEOTIDE SEQUENCE [LARGE SCALE GENOMIC DNA]</scope>
    <source>
        <strain evidence="2">cv. E1</strain>
        <tissue evidence="1">Leaf</tissue>
    </source>
</reference>
<evidence type="ECO:0000313" key="2">
    <source>
        <dbReference type="Proteomes" id="UP000828251"/>
    </source>
</evidence>
<dbReference type="OrthoDB" id="1300022at2759"/>
<evidence type="ECO:0000313" key="1">
    <source>
        <dbReference type="EMBL" id="KAH1032295.1"/>
    </source>
</evidence>
<accession>A0A9D3U9F7</accession>
<gene>
    <name evidence="1" type="ORF">J1N35_044469</name>
</gene>
<organism evidence="1 2">
    <name type="scientific">Gossypium stocksii</name>
    <dbReference type="NCBI Taxonomy" id="47602"/>
    <lineage>
        <taxon>Eukaryota</taxon>
        <taxon>Viridiplantae</taxon>
        <taxon>Streptophyta</taxon>
        <taxon>Embryophyta</taxon>
        <taxon>Tracheophyta</taxon>
        <taxon>Spermatophyta</taxon>
        <taxon>Magnoliopsida</taxon>
        <taxon>eudicotyledons</taxon>
        <taxon>Gunneridae</taxon>
        <taxon>Pentapetalae</taxon>
        <taxon>rosids</taxon>
        <taxon>malvids</taxon>
        <taxon>Malvales</taxon>
        <taxon>Malvaceae</taxon>
        <taxon>Malvoideae</taxon>
        <taxon>Gossypium</taxon>
    </lineage>
</organism>
<sequence>MSVEDLIVRLRIEEDNRGIEKRLDKIANVNDARANIVEVKNDFKKGKKTSEEEVENQHNKKIKMVRSDRGGEYVEPFGEYCA</sequence>
<keyword evidence="2" id="KW-1185">Reference proteome</keyword>
<dbReference type="EMBL" id="JAIQCV010000013">
    <property type="protein sequence ID" value="KAH1032295.1"/>
    <property type="molecule type" value="Genomic_DNA"/>
</dbReference>
<proteinExistence type="predicted"/>
<dbReference type="Proteomes" id="UP000828251">
    <property type="component" value="Unassembled WGS sequence"/>
</dbReference>